<keyword evidence="1" id="KW-0472">Membrane</keyword>
<keyword evidence="1" id="KW-0812">Transmembrane</keyword>
<name>A0AAP0PKT1_9MAGN</name>
<evidence type="ECO:0000313" key="3">
    <source>
        <dbReference type="Proteomes" id="UP001419268"/>
    </source>
</evidence>
<dbReference type="AlphaFoldDB" id="A0AAP0PKT1"/>
<evidence type="ECO:0000256" key="1">
    <source>
        <dbReference type="SAM" id="Phobius"/>
    </source>
</evidence>
<dbReference type="EMBL" id="JBBNAG010000003">
    <property type="protein sequence ID" value="KAK9148388.1"/>
    <property type="molecule type" value="Genomic_DNA"/>
</dbReference>
<sequence length="72" mass="8786">MENTCLMTFHWDIDGSMHFQLLRLRRTSYRLTVIHSTRRMRMPWCGNLMLMSLGLFSNIVLKVMRVCYRRFL</sequence>
<keyword evidence="3" id="KW-1185">Reference proteome</keyword>
<comment type="caution">
    <text evidence="2">The sequence shown here is derived from an EMBL/GenBank/DDBJ whole genome shotgun (WGS) entry which is preliminary data.</text>
</comment>
<keyword evidence="1" id="KW-1133">Transmembrane helix</keyword>
<evidence type="ECO:0000313" key="2">
    <source>
        <dbReference type="EMBL" id="KAK9148388.1"/>
    </source>
</evidence>
<feature type="transmembrane region" description="Helical" evidence="1">
    <location>
        <begin position="48"/>
        <end position="68"/>
    </location>
</feature>
<organism evidence="2 3">
    <name type="scientific">Stephania cephalantha</name>
    <dbReference type="NCBI Taxonomy" id="152367"/>
    <lineage>
        <taxon>Eukaryota</taxon>
        <taxon>Viridiplantae</taxon>
        <taxon>Streptophyta</taxon>
        <taxon>Embryophyta</taxon>
        <taxon>Tracheophyta</taxon>
        <taxon>Spermatophyta</taxon>
        <taxon>Magnoliopsida</taxon>
        <taxon>Ranunculales</taxon>
        <taxon>Menispermaceae</taxon>
        <taxon>Menispermoideae</taxon>
        <taxon>Cissampelideae</taxon>
        <taxon>Stephania</taxon>
    </lineage>
</organism>
<dbReference type="Proteomes" id="UP001419268">
    <property type="component" value="Unassembled WGS sequence"/>
</dbReference>
<protein>
    <submittedName>
        <fullName evidence="2">Uncharacterized protein</fullName>
    </submittedName>
</protein>
<reference evidence="2 3" key="1">
    <citation type="submission" date="2024-01" db="EMBL/GenBank/DDBJ databases">
        <title>Genome assemblies of Stephania.</title>
        <authorList>
            <person name="Yang L."/>
        </authorList>
    </citation>
    <scope>NUCLEOTIDE SEQUENCE [LARGE SCALE GENOMIC DNA]</scope>
    <source>
        <strain evidence="2">JXDWG</strain>
        <tissue evidence="2">Leaf</tissue>
    </source>
</reference>
<proteinExistence type="predicted"/>
<accession>A0AAP0PKT1</accession>
<gene>
    <name evidence="2" type="ORF">Scep_007145</name>
</gene>